<evidence type="ECO:0000256" key="1">
    <source>
        <dbReference type="SAM" id="MobiDB-lite"/>
    </source>
</evidence>
<accession>A0A8H7RA33</accession>
<protein>
    <submittedName>
        <fullName evidence="2">Uncharacterized protein</fullName>
    </submittedName>
</protein>
<evidence type="ECO:0000313" key="3">
    <source>
        <dbReference type="Proteomes" id="UP000650833"/>
    </source>
</evidence>
<name>A0A8H7RA33_9FUNG</name>
<sequence length="105" mass="11558">MMGIRLRLTKCFKTKQTYMICPGYDTLKLILTDRVTSGVNITSSDGNQQGLSNIDGNLQDEEEMSPSVEGTQSDESALLAVGKPRGIKRHLEEIIAQGRANDKDD</sequence>
<feature type="non-terminal residue" evidence="2">
    <location>
        <position position="1"/>
    </location>
</feature>
<comment type="caution">
    <text evidence="2">The sequence shown here is derived from an EMBL/GenBank/DDBJ whole genome shotgun (WGS) entry which is preliminary data.</text>
</comment>
<keyword evidence="3" id="KW-1185">Reference proteome</keyword>
<feature type="compositionally biased region" description="Polar residues" evidence="1">
    <location>
        <begin position="41"/>
        <end position="56"/>
    </location>
</feature>
<dbReference type="OrthoDB" id="10645823at2759"/>
<dbReference type="EMBL" id="JAEPRC010000166">
    <property type="protein sequence ID" value="KAG2205861.1"/>
    <property type="molecule type" value="Genomic_DNA"/>
</dbReference>
<evidence type="ECO:0000313" key="2">
    <source>
        <dbReference type="EMBL" id="KAG2205861.1"/>
    </source>
</evidence>
<dbReference type="AlphaFoldDB" id="A0A8H7RA33"/>
<feature type="region of interest" description="Disordered" evidence="1">
    <location>
        <begin position="41"/>
        <end position="77"/>
    </location>
</feature>
<reference evidence="2" key="1">
    <citation type="submission" date="2020-12" db="EMBL/GenBank/DDBJ databases">
        <title>Metabolic potential, ecology and presence of endohyphal bacteria is reflected in genomic diversity of Mucoromycotina.</title>
        <authorList>
            <person name="Muszewska A."/>
            <person name="Okrasinska A."/>
            <person name="Steczkiewicz K."/>
            <person name="Drgas O."/>
            <person name="Orlowska M."/>
            <person name="Perlinska-Lenart U."/>
            <person name="Aleksandrzak-Piekarczyk T."/>
            <person name="Szatraj K."/>
            <person name="Zielenkiewicz U."/>
            <person name="Pilsyk S."/>
            <person name="Malc E."/>
            <person name="Mieczkowski P."/>
            <person name="Kruszewska J.S."/>
            <person name="Biernat P."/>
            <person name="Pawlowska J."/>
        </authorList>
    </citation>
    <scope>NUCLEOTIDE SEQUENCE</scope>
    <source>
        <strain evidence="2">CBS 226.32</strain>
    </source>
</reference>
<gene>
    <name evidence="2" type="ORF">INT46_002100</name>
</gene>
<proteinExistence type="predicted"/>
<dbReference type="Proteomes" id="UP000650833">
    <property type="component" value="Unassembled WGS sequence"/>
</dbReference>
<organism evidence="2 3">
    <name type="scientific">Mucor plumbeus</name>
    <dbReference type="NCBI Taxonomy" id="97098"/>
    <lineage>
        <taxon>Eukaryota</taxon>
        <taxon>Fungi</taxon>
        <taxon>Fungi incertae sedis</taxon>
        <taxon>Mucoromycota</taxon>
        <taxon>Mucoromycotina</taxon>
        <taxon>Mucoromycetes</taxon>
        <taxon>Mucorales</taxon>
        <taxon>Mucorineae</taxon>
        <taxon>Mucoraceae</taxon>
        <taxon>Mucor</taxon>
    </lineage>
</organism>